<organism evidence="2 3">
    <name type="scientific">Cyberlindnera jadinii (strain ATCC 18201 / CBS 1600 / BCRC 20928 / JCM 3617 / NBRC 0987 / NRRL Y-1542)</name>
    <name type="common">Torula yeast</name>
    <name type="synonym">Candida utilis</name>
    <dbReference type="NCBI Taxonomy" id="983966"/>
    <lineage>
        <taxon>Eukaryota</taxon>
        <taxon>Fungi</taxon>
        <taxon>Dikarya</taxon>
        <taxon>Ascomycota</taxon>
        <taxon>Saccharomycotina</taxon>
        <taxon>Saccharomycetes</taxon>
        <taxon>Phaffomycetales</taxon>
        <taxon>Phaffomycetaceae</taxon>
        <taxon>Cyberlindnera</taxon>
    </lineage>
</organism>
<dbReference type="EMBL" id="CDQK01000007">
    <property type="protein sequence ID" value="CEP25023.1"/>
    <property type="molecule type" value="Genomic_DNA"/>
</dbReference>
<dbReference type="Proteomes" id="UP000038830">
    <property type="component" value="Unassembled WGS sequence"/>
</dbReference>
<feature type="region of interest" description="Disordered" evidence="1">
    <location>
        <begin position="67"/>
        <end position="87"/>
    </location>
</feature>
<gene>
    <name evidence="2" type="ORF">BN1211_6009</name>
</gene>
<sequence>MALHGTTGALDVVAVEHSSAVFGHTHQQPPPCRVVYGSSYGPMMLQHISHLSPVDPEDITGVVHPQIQRRTPKTEQHESSCSGSDNSADILTELSSGESLKHARKINLYVNTRPWCSISHAFPEWCGFQASVWDISTPRHQVRKTKKTRVRNFTLWVEDKTCAPVCFCHVVFPLSEKLENVDLRQW</sequence>
<evidence type="ECO:0000256" key="1">
    <source>
        <dbReference type="SAM" id="MobiDB-lite"/>
    </source>
</evidence>
<dbReference type="AlphaFoldDB" id="A0A0H5C9K2"/>
<evidence type="ECO:0000313" key="2">
    <source>
        <dbReference type="EMBL" id="CEP25023.1"/>
    </source>
</evidence>
<proteinExistence type="predicted"/>
<reference evidence="3" key="1">
    <citation type="journal article" date="2015" name="J. Biotechnol.">
        <title>The structure of the Cyberlindnera jadinii genome and its relation to Candida utilis analyzed by the occurrence of single nucleotide polymorphisms.</title>
        <authorList>
            <person name="Rupp O."/>
            <person name="Brinkrolf K."/>
            <person name="Buerth C."/>
            <person name="Kunigo M."/>
            <person name="Schneider J."/>
            <person name="Jaenicke S."/>
            <person name="Goesmann A."/>
            <person name="Puehler A."/>
            <person name="Jaeger K.-E."/>
            <person name="Ernst J.F."/>
        </authorList>
    </citation>
    <scope>NUCLEOTIDE SEQUENCE [LARGE SCALE GENOMIC DNA]</scope>
    <source>
        <strain evidence="3">ATCC 18201 / CBS 1600 / BCRC 20928 / JCM 3617 / NBRC 0987 / NRRL Y-1542</strain>
    </source>
</reference>
<protein>
    <submittedName>
        <fullName evidence="2">Uncharacterized protein</fullName>
    </submittedName>
</protein>
<evidence type="ECO:0000313" key="3">
    <source>
        <dbReference type="Proteomes" id="UP000038830"/>
    </source>
</evidence>
<accession>A0A0H5C9K2</accession>
<name>A0A0H5C9K2_CYBJN</name>